<comment type="caution">
    <text evidence="1">The sequence shown here is derived from an EMBL/GenBank/DDBJ whole genome shotgun (WGS) entry which is preliminary data.</text>
</comment>
<accession>A0AAV4T846</accession>
<dbReference type="Proteomes" id="UP001054945">
    <property type="component" value="Unassembled WGS sequence"/>
</dbReference>
<protein>
    <submittedName>
        <fullName evidence="1">Uncharacterized protein</fullName>
    </submittedName>
</protein>
<gene>
    <name evidence="1" type="ORF">CEXT_689851</name>
</gene>
<organism evidence="1 2">
    <name type="scientific">Caerostris extrusa</name>
    <name type="common">Bark spider</name>
    <name type="synonym">Caerostris bankana</name>
    <dbReference type="NCBI Taxonomy" id="172846"/>
    <lineage>
        <taxon>Eukaryota</taxon>
        <taxon>Metazoa</taxon>
        <taxon>Ecdysozoa</taxon>
        <taxon>Arthropoda</taxon>
        <taxon>Chelicerata</taxon>
        <taxon>Arachnida</taxon>
        <taxon>Araneae</taxon>
        <taxon>Araneomorphae</taxon>
        <taxon>Entelegynae</taxon>
        <taxon>Araneoidea</taxon>
        <taxon>Araneidae</taxon>
        <taxon>Caerostris</taxon>
    </lineage>
</organism>
<reference evidence="1 2" key="1">
    <citation type="submission" date="2021-06" db="EMBL/GenBank/DDBJ databases">
        <title>Caerostris extrusa draft genome.</title>
        <authorList>
            <person name="Kono N."/>
            <person name="Arakawa K."/>
        </authorList>
    </citation>
    <scope>NUCLEOTIDE SEQUENCE [LARGE SCALE GENOMIC DNA]</scope>
</reference>
<name>A0AAV4T846_CAEEX</name>
<keyword evidence="2" id="KW-1185">Reference proteome</keyword>
<sequence>MDSPIRGWGTSPPFPLLSILADDLCGRISRLHPSLRGAKDPLSCERCVSGSRLLCVFDHRLKARVPSIPLKVAAGLSAAAAFFPALATGRPPSGGRDVCGLRSAFFHSPAQRSLAASFRECLRTDLE</sequence>
<dbReference type="AlphaFoldDB" id="A0AAV4T846"/>
<dbReference type="EMBL" id="BPLR01010842">
    <property type="protein sequence ID" value="GIY42364.1"/>
    <property type="molecule type" value="Genomic_DNA"/>
</dbReference>
<evidence type="ECO:0000313" key="1">
    <source>
        <dbReference type="EMBL" id="GIY42364.1"/>
    </source>
</evidence>
<evidence type="ECO:0000313" key="2">
    <source>
        <dbReference type="Proteomes" id="UP001054945"/>
    </source>
</evidence>
<proteinExistence type="predicted"/>